<proteinExistence type="predicted"/>
<reference evidence="1" key="1">
    <citation type="journal article" date="2014" name="Front. Microbiol.">
        <title>High frequency of phylogenetically diverse reductive dehalogenase-homologous genes in deep subseafloor sedimentary metagenomes.</title>
        <authorList>
            <person name="Kawai M."/>
            <person name="Futagami T."/>
            <person name="Toyoda A."/>
            <person name="Takaki Y."/>
            <person name="Nishi S."/>
            <person name="Hori S."/>
            <person name="Arai W."/>
            <person name="Tsubouchi T."/>
            <person name="Morono Y."/>
            <person name="Uchiyama I."/>
            <person name="Ito T."/>
            <person name="Fujiyama A."/>
            <person name="Inagaki F."/>
            <person name="Takami H."/>
        </authorList>
    </citation>
    <scope>NUCLEOTIDE SEQUENCE</scope>
    <source>
        <strain evidence="1">Expedition CK06-06</strain>
    </source>
</reference>
<dbReference type="SUPFAM" id="SSF109755">
    <property type="entry name" value="PhoU-like"/>
    <property type="match status" value="1"/>
</dbReference>
<comment type="caution">
    <text evidence="1">The sequence shown here is derived from an EMBL/GenBank/DDBJ whole genome shotgun (WGS) entry which is preliminary data.</text>
</comment>
<evidence type="ECO:0000313" key="1">
    <source>
        <dbReference type="EMBL" id="GAI00628.1"/>
    </source>
</evidence>
<dbReference type="EMBL" id="BARU01048985">
    <property type="protein sequence ID" value="GAI00628.1"/>
    <property type="molecule type" value="Genomic_DNA"/>
</dbReference>
<dbReference type="Gene3D" id="1.20.58.220">
    <property type="entry name" value="Phosphate transport system protein phou homolog 2, domain 2"/>
    <property type="match status" value="1"/>
</dbReference>
<accession>X1K277</accession>
<gene>
    <name evidence="1" type="ORF">S03H2_72444</name>
</gene>
<organism evidence="1">
    <name type="scientific">marine sediment metagenome</name>
    <dbReference type="NCBI Taxonomy" id="412755"/>
    <lineage>
        <taxon>unclassified sequences</taxon>
        <taxon>metagenomes</taxon>
        <taxon>ecological metagenomes</taxon>
    </lineage>
</organism>
<sequence length="42" mass="4799">MIELALASLFFNSYELAEDVIEMEALMDGLNINFEKNLLDFA</sequence>
<protein>
    <submittedName>
        <fullName evidence="1">Uncharacterized protein</fullName>
    </submittedName>
</protein>
<dbReference type="InterPro" id="IPR038078">
    <property type="entry name" value="PhoU-like_sf"/>
</dbReference>
<name>X1K277_9ZZZZ</name>
<feature type="non-terminal residue" evidence="1">
    <location>
        <position position="42"/>
    </location>
</feature>
<dbReference type="AlphaFoldDB" id="X1K277"/>